<sequence length="68" mass="7637">MQVEFTKNGVFTSKGKVKAGDKLELPDKEVNLFLQKGWVKPIGDVQIVESEPEEAEEVEEAEEDDSQD</sequence>
<organism evidence="2">
    <name type="scientific">marine sediment metagenome</name>
    <dbReference type="NCBI Taxonomy" id="412755"/>
    <lineage>
        <taxon>unclassified sequences</taxon>
        <taxon>metagenomes</taxon>
        <taxon>ecological metagenomes</taxon>
    </lineage>
</organism>
<evidence type="ECO:0000313" key="2">
    <source>
        <dbReference type="EMBL" id="GAG13509.1"/>
    </source>
</evidence>
<dbReference type="AlphaFoldDB" id="X0V5Q5"/>
<protein>
    <submittedName>
        <fullName evidence="2">Uncharacterized protein</fullName>
    </submittedName>
</protein>
<accession>X0V5Q5</accession>
<comment type="caution">
    <text evidence="2">The sequence shown here is derived from an EMBL/GenBank/DDBJ whole genome shotgun (WGS) entry which is preliminary data.</text>
</comment>
<reference evidence="2" key="1">
    <citation type="journal article" date="2014" name="Front. Microbiol.">
        <title>High frequency of phylogenetically diverse reductive dehalogenase-homologous genes in deep subseafloor sedimentary metagenomes.</title>
        <authorList>
            <person name="Kawai M."/>
            <person name="Futagami T."/>
            <person name="Toyoda A."/>
            <person name="Takaki Y."/>
            <person name="Nishi S."/>
            <person name="Hori S."/>
            <person name="Arai W."/>
            <person name="Tsubouchi T."/>
            <person name="Morono Y."/>
            <person name="Uchiyama I."/>
            <person name="Ito T."/>
            <person name="Fujiyama A."/>
            <person name="Inagaki F."/>
            <person name="Takami H."/>
        </authorList>
    </citation>
    <scope>NUCLEOTIDE SEQUENCE</scope>
    <source>
        <strain evidence="2">Expedition CK06-06</strain>
    </source>
</reference>
<gene>
    <name evidence="2" type="ORF">S01H1_35813</name>
</gene>
<feature type="region of interest" description="Disordered" evidence="1">
    <location>
        <begin position="49"/>
        <end position="68"/>
    </location>
</feature>
<name>X0V5Q5_9ZZZZ</name>
<proteinExistence type="predicted"/>
<feature type="compositionally biased region" description="Acidic residues" evidence="1">
    <location>
        <begin position="50"/>
        <end position="68"/>
    </location>
</feature>
<evidence type="ECO:0000256" key="1">
    <source>
        <dbReference type="SAM" id="MobiDB-lite"/>
    </source>
</evidence>
<dbReference type="EMBL" id="BARS01022395">
    <property type="protein sequence ID" value="GAG13509.1"/>
    <property type="molecule type" value="Genomic_DNA"/>
</dbReference>